<dbReference type="KEGG" id="nyu:D7D52_28465"/>
<dbReference type="AlphaFoldDB" id="A0A386ZIY4"/>
<dbReference type="Pfam" id="PF02452">
    <property type="entry name" value="PemK_toxin"/>
    <property type="match status" value="1"/>
</dbReference>
<evidence type="ECO:0000313" key="3">
    <source>
        <dbReference type="EMBL" id="AYF77094.1"/>
    </source>
</evidence>
<dbReference type="Proteomes" id="UP000267164">
    <property type="component" value="Chromosome"/>
</dbReference>
<keyword evidence="4" id="KW-1185">Reference proteome</keyword>
<dbReference type="EMBL" id="CP032568">
    <property type="protein sequence ID" value="AYF77094.1"/>
    <property type="molecule type" value="Genomic_DNA"/>
</dbReference>
<protein>
    <recommendedName>
        <fullName evidence="5">Type II toxin-antitoxin system PemK/MazF family toxin</fullName>
    </recommendedName>
</protein>
<dbReference type="InterPro" id="IPR003477">
    <property type="entry name" value="PemK-like"/>
</dbReference>
<name>A0A386ZIY4_9NOCA</name>
<accession>A0A386ZIY4</accession>
<organism evidence="3 4">
    <name type="scientific">Nocardia yunnanensis</name>
    <dbReference type="NCBI Taxonomy" id="2382165"/>
    <lineage>
        <taxon>Bacteria</taxon>
        <taxon>Bacillati</taxon>
        <taxon>Actinomycetota</taxon>
        <taxon>Actinomycetes</taxon>
        <taxon>Mycobacteriales</taxon>
        <taxon>Nocardiaceae</taxon>
        <taxon>Nocardia</taxon>
    </lineage>
</organism>
<evidence type="ECO:0000256" key="1">
    <source>
        <dbReference type="ARBA" id="ARBA00007521"/>
    </source>
</evidence>
<keyword evidence="2" id="KW-1277">Toxin-antitoxin system</keyword>
<comment type="similarity">
    <text evidence="1">Belongs to the PemK/MazF family.</text>
</comment>
<evidence type="ECO:0000256" key="2">
    <source>
        <dbReference type="ARBA" id="ARBA00022649"/>
    </source>
</evidence>
<sequence>MLSHARGEVRAYQAIGRIRNVLIVSADPVNAEGACVCIDVTDVMPISENVALSLSVALGDGLYAKCLNISRINPDNLRDLLFTVDDDVLDSVDRALKRLLDLS</sequence>
<evidence type="ECO:0000313" key="4">
    <source>
        <dbReference type="Proteomes" id="UP000267164"/>
    </source>
</evidence>
<gene>
    <name evidence="3" type="ORF">D7D52_28465</name>
</gene>
<dbReference type="Gene3D" id="2.30.30.110">
    <property type="match status" value="1"/>
</dbReference>
<dbReference type="GO" id="GO:0003677">
    <property type="term" value="F:DNA binding"/>
    <property type="evidence" value="ECO:0007669"/>
    <property type="project" value="InterPro"/>
</dbReference>
<reference evidence="3 4" key="1">
    <citation type="submission" date="2018-09" db="EMBL/GenBank/DDBJ databases">
        <title>Nocardia yunnanensis sp. nov., an actinomycete isolated from a soil sample.</title>
        <authorList>
            <person name="Zhang J."/>
        </authorList>
    </citation>
    <scope>NUCLEOTIDE SEQUENCE [LARGE SCALE GENOMIC DNA]</scope>
    <source>
        <strain evidence="3 4">CFHS0054</strain>
    </source>
</reference>
<evidence type="ECO:0008006" key="5">
    <source>
        <dbReference type="Google" id="ProtNLM"/>
    </source>
</evidence>
<dbReference type="InterPro" id="IPR011067">
    <property type="entry name" value="Plasmid_toxin/cell-grow_inhib"/>
</dbReference>
<dbReference type="OrthoDB" id="9863765at2"/>
<dbReference type="SUPFAM" id="SSF50118">
    <property type="entry name" value="Cell growth inhibitor/plasmid maintenance toxic component"/>
    <property type="match status" value="1"/>
</dbReference>
<proteinExistence type="inferred from homology"/>